<evidence type="ECO:0000313" key="2">
    <source>
        <dbReference type="EMBL" id="KAK2109402.1"/>
    </source>
</evidence>
<keyword evidence="3" id="KW-1185">Reference proteome</keyword>
<gene>
    <name evidence="2" type="ORF">P7K49_009148</name>
</gene>
<feature type="region of interest" description="Disordered" evidence="1">
    <location>
        <begin position="39"/>
        <end position="72"/>
    </location>
</feature>
<name>A0ABQ9VM87_SAGOE</name>
<evidence type="ECO:0000256" key="1">
    <source>
        <dbReference type="SAM" id="MobiDB-lite"/>
    </source>
</evidence>
<evidence type="ECO:0000313" key="3">
    <source>
        <dbReference type="Proteomes" id="UP001266305"/>
    </source>
</evidence>
<organism evidence="2 3">
    <name type="scientific">Saguinus oedipus</name>
    <name type="common">Cotton-top tamarin</name>
    <name type="synonym">Oedipomidas oedipus</name>
    <dbReference type="NCBI Taxonomy" id="9490"/>
    <lineage>
        <taxon>Eukaryota</taxon>
        <taxon>Metazoa</taxon>
        <taxon>Chordata</taxon>
        <taxon>Craniata</taxon>
        <taxon>Vertebrata</taxon>
        <taxon>Euteleostomi</taxon>
        <taxon>Mammalia</taxon>
        <taxon>Eutheria</taxon>
        <taxon>Euarchontoglires</taxon>
        <taxon>Primates</taxon>
        <taxon>Haplorrhini</taxon>
        <taxon>Platyrrhini</taxon>
        <taxon>Cebidae</taxon>
        <taxon>Callitrichinae</taxon>
        <taxon>Saguinus</taxon>
    </lineage>
</organism>
<proteinExistence type="predicted"/>
<sequence>MCRARLLSLNLDGVKKRQDYVQGWTLSLNLDGVKKRQFEPGRGEEETGPCAGLDSEFEPGRGEEETVRTWTG</sequence>
<feature type="compositionally biased region" description="Basic and acidic residues" evidence="1">
    <location>
        <begin position="58"/>
        <end position="72"/>
    </location>
</feature>
<protein>
    <submittedName>
        <fullName evidence="2">Uncharacterized protein</fullName>
    </submittedName>
</protein>
<reference evidence="2 3" key="1">
    <citation type="submission" date="2023-05" db="EMBL/GenBank/DDBJ databases">
        <title>B98-5 Cell Line De Novo Hybrid Assembly: An Optical Mapping Approach.</title>
        <authorList>
            <person name="Kananen K."/>
            <person name="Auerbach J.A."/>
            <person name="Kautto E."/>
            <person name="Blachly J.S."/>
        </authorList>
    </citation>
    <scope>NUCLEOTIDE SEQUENCE [LARGE SCALE GENOMIC DNA]</scope>
    <source>
        <strain evidence="2">B95-8</strain>
        <tissue evidence="2">Cell line</tissue>
    </source>
</reference>
<comment type="caution">
    <text evidence="2">The sequence shown here is derived from an EMBL/GenBank/DDBJ whole genome shotgun (WGS) entry which is preliminary data.</text>
</comment>
<dbReference type="EMBL" id="JASSZA010000005">
    <property type="protein sequence ID" value="KAK2109402.1"/>
    <property type="molecule type" value="Genomic_DNA"/>
</dbReference>
<dbReference type="Proteomes" id="UP001266305">
    <property type="component" value="Unassembled WGS sequence"/>
</dbReference>
<accession>A0ABQ9VM87</accession>